<feature type="non-terminal residue" evidence="2">
    <location>
        <position position="1"/>
    </location>
</feature>
<comment type="caution">
    <text evidence="2">The sequence shown here is derived from an EMBL/GenBank/DDBJ whole genome shotgun (WGS) entry which is preliminary data.</text>
</comment>
<dbReference type="AlphaFoldDB" id="A0AAD6YF61"/>
<evidence type="ECO:0000313" key="2">
    <source>
        <dbReference type="EMBL" id="KAJ7210061.1"/>
    </source>
</evidence>
<organism evidence="2 3">
    <name type="scientific">Mycena pura</name>
    <dbReference type="NCBI Taxonomy" id="153505"/>
    <lineage>
        <taxon>Eukaryota</taxon>
        <taxon>Fungi</taxon>
        <taxon>Dikarya</taxon>
        <taxon>Basidiomycota</taxon>
        <taxon>Agaricomycotina</taxon>
        <taxon>Agaricomycetes</taxon>
        <taxon>Agaricomycetidae</taxon>
        <taxon>Agaricales</taxon>
        <taxon>Marasmiineae</taxon>
        <taxon>Mycenaceae</taxon>
        <taxon>Mycena</taxon>
    </lineage>
</organism>
<accession>A0AAD6YF61</accession>
<feature type="domain" description="DUF7029" evidence="1">
    <location>
        <begin position="10"/>
        <end position="108"/>
    </location>
</feature>
<sequence length="128" mass="14256">RSFASVHVSGFTHPALILEHSTYVISTRCDEGLSTITVGFQNRTAWNMTLDAWKQHPKFLIIAFADSCGLGRQSGERSVHLVHNITSVWSQLEIVCQMSELSLTEAIHPDRQVAIDVDTFDVHDPSPP</sequence>
<dbReference type="InterPro" id="IPR054293">
    <property type="entry name" value="DUF7029"/>
</dbReference>
<dbReference type="Pfam" id="PF22974">
    <property type="entry name" value="DUF7029"/>
    <property type="match status" value="1"/>
</dbReference>
<dbReference type="EMBL" id="JARJCW010000029">
    <property type="protein sequence ID" value="KAJ7210061.1"/>
    <property type="molecule type" value="Genomic_DNA"/>
</dbReference>
<name>A0AAD6YF61_9AGAR</name>
<keyword evidence="3" id="KW-1185">Reference proteome</keyword>
<evidence type="ECO:0000259" key="1">
    <source>
        <dbReference type="Pfam" id="PF22974"/>
    </source>
</evidence>
<evidence type="ECO:0000313" key="3">
    <source>
        <dbReference type="Proteomes" id="UP001219525"/>
    </source>
</evidence>
<protein>
    <recommendedName>
        <fullName evidence="1">DUF7029 domain-containing protein</fullName>
    </recommendedName>
</protein>
<reference evidence="2" key="1">
    <citation type="submission" date="2023-03" db="EMBL/GenBank/DDBJ databases">
        <title>Massive genome expansion in bonnet fungi (Mycena s.s.) driven by repeated elements and novel gene families across ecological guilds.</title>
        <authorList>
            <consortium name="Lawrence Berkeley National Laboratory"/>
            <person name="Harder C.B."/>
            <person name="Miyauchi S."/>
            <person name="Viragh M."/>
            <person name="Kuo A."/>
            <person name="Thoen E."/>
            <person name="Andreopoulos B."/>
            <person name="Lu D."/>
            <person name="Skrede I."/>
            <person name="Drula E."/>
            <person name="Henrissat B."/>
            <person name="Morin E."/>
            <person name="Kohler A."/>
            <person name="Barry K."/>
            <person name="LaButti K."/>
            <person name="Morin E."/>
            <person name="Salamov A."/>
            <person name="Lipzen A."/>
            <person name="Mereny Z."/>
            <person name="Hegedus B."/>
            <person name="Baldrian P."/>
            <person name="Stursova M."/>
            <person name="Weitz H."/>
            <person name="Taylor A."/>
            <person name="Grigoriev I.V."/>
            <person name="Nagy L.G."/>
            <person name="Martin F."/>
            <person name="Kauserud H."/>
        </authorList>
    </citation>
    <scope>NUCLEOTIDE SEQUENCE</scope>
    <source>
        <strain evidence="2">9144</strain>
    </source>
</reference>
<dbReference type="Proteomes" id="UP001219525">
    <property type="component" value="Unassembled WGS sequence"/>
</dbReference>
<feature type="non-terminal residue" evidence="2">
    <location>
        <position position="128"/>
    </location>
</feature>
<gene>
    <name evidence="2" type="ORF">GGX14DRAFT_320225</name>
</gene>
<proteinExistence type="predicted"/>